<protein>
    <submittedName>
        <fullName evidence="2">Uncharacterized protein</fullName>
    </submittedName>
</protein>
<evidence type="ECO:0000313" key="3">
    <source>
        <dbReference type="Proteomes" id="UP000770015"/>
    </source>
</evidence>
<dbReference type="PANTHER" id="PTHR35043:SF7">
    <property type="entry name" value="TRANSCRIPTION FACTOR DOMAIN-CONTAINING PROTEIN"/>
    <property type="match status" value="1"/>
</dbReference>
<evidence type="ECO:0000313" key="2">
    <source>
        <dbReference type="EMBL" id="KAH6662392.1"/>
    </source>
</evidence>
<dbReference type="EMBL" id="JAGSXJ010000046">
    <property type="protein sequence ID" value="KAH6662392.1"/>
    <property type="molecule type" value="Genomic_DNA"/>
</dbReference>
<feature type="transmembrane region" description="Helical" evidence="1">
    <location>
        <begin position="423"/>
        <end position="442"/>
    </location>
</feature>
<dbReference type="OrthoDB" id="3061561at2759"/>
<name>A0A9P9A4M3_9PEZI</name>
<comment type="caution">
    <text evidence="2">The sequence shown here is derived from an EMBL/GenBank/DDBJ whole genome shotgun (WGS) entry which is preliminary data.</text>
</comment>
<feature type="transmembrane region" description="Helical" evidence="1">
    <location>
        <begin position="43"/>
        <end position="63"/>
    </location>
</feature>
<feature type="transmembrane region" description="Helical" evidence="1">
    <location>
        <begin position="75"/>
        <end position="97"/>
    </location>
</feature>
<gene>
    <name evidence="2" type="ORF">F5X68DRAFT_178203</name>
</gene>
<organism evidence="2 3">
    <name type="scientific">Plectosphaerella plurivora</name>
    <dbReference type="NCBI Taxonomy" id="936078"/>
    <lineage>
        <taxon>Eukaryota</taxon>
        <taxon>Fungi</taxon>
        <taxon>Dikarya</taxon>
        <taxon>Ascomycota</taxon>
        <taxon>Pezizomycotina</taxon>
        <taxon>Sordariomycetes</taxon>
        <taxon>Hypocreomycetidae</taxon>
        <taxon>Glomerellales</taxon>
        <taxon>Plectosphaerellaceae</taxon>
        <taxon>Plectosphaerella</taxon>
    </lineage>
</organism>
<accession>A0A9P9A4M3</accession>
<keyword evidence="1" id="KW-0472">Membrane</keyword>
<feature type="transmembrane region" description="Helical" evidence="1">
    <location>
        <begin position="454"/>
        <end position="475"/>
    </location>
</feature>
<feature type="transmembrane region" description="Helical" evidence="1">
    <location>
        <begin position="240"/>
        <end position="260"/>
    </location>
</feature>
<dbReference type="Proteomes" id="UP000770015">
    <property type="component" value="Unassembled WGS sequence"/>
</dbReference>
<feature type="transmembrane region" description="Helical" evidence="1">
    <location>
        <begin position="495"/>
        <end position="517"/>
    </location>
</feature>
<dbReference type="AlphaFoldDB" id="A0A9P9A4M3"/>
<evidence type="ECO:0000256" key="1">
    <source>
        <dbReference type="SAM" id="Phobius"/>
    </source>
</evidence>
<dbReference type="PANTHER" id="PTHR35043">
    <property type="entry name" value="TRANSCRIPTION FACTOR DOMAIN-CONTAINING PROTEIN"/>
    <property type="match status" value="1"/>
</dbReference>
<keyword evidence="1" id="KW-0812">Transmembrane</keyword>
<keyword evidence="3" id="KW-1185">Reference proteome</keyword>
<keyword evidence="1" id="KW-1133">Transmembrane helix</keyword>
<reference evidence="2" key="1">
    <citation type="journal article" date="2021" name="Nat. Commun.">
        <title>Genetic determinants of endophytism in the Arabidopsis root mycobiome.</title>
        <authorList>
            <person name="Mesny F."/>
            <person name="Miyauchi S."/>
            <person name="Thiergart T."/>
            <person name="Pickel B."/>
            <person name="Atanasova L."/>
            <person name="Karlsson M."/>
            <person name="Huettel B."/>
            <person name="Barry K.W."/>
            <person name="Haridas S."/>
            <person name="Chen C."/>
            <person name="Bauer D."/>
            <person name="Andreopoulos W."/>
            <person name="Pangilinan J."/>
            <person name="LaButti K."/>
            <person name="Riley R."/>
            <person name="Lipzen A."/>
            <person name="Clum A."/>
            <person name="Drula E."/>
            <person name="Henrissat B."/>
            <person name="Kohler A."/>
            <person name="Grigoriev I.V."/>
            <person name="Martin F.M."/>
            <person name="Hacquard S."/>
        </authorList>
    </citation>
    <scope>NUCLEOTIDE SEQUENCE</scope>
    <source>
        <strain evidence="2">MPI-SDFR-AT-0117</strain>
    </source>
</reference>
<sequence>MYDNATCHHDVWDVIRSNRENQTALNTMLAPAWVETTELRSTFSIIQTCLLTLVACIYSALHLDVPRRTDFWYRFGVRMLWVALALFAPEIVVYVAIDQFYDARTLSQELRQRQTEAAEGSVDKSFNFDIKYAFFILMGGVSVPRSRLDGYLSRIDFNNVTWSLFSHTDGVPRADVPTLHLTSSGVLDISRFGHWIYVDPKQIRDRSKADGIQKSLILLQVSWMLVSCISRKAYGLPLTLIEIHTMVHIVCAFTMFIFWFKKPVDIQEEEFYDFPTSWGDAIALLCQKTFYNNGQTIHFRQQQKHAEDGDSHIDTHKGCSDMGSRNLGTLNCQDTTTDIHVDVRGLYDSSNHLFRYDPGSPAGHEGMRITTNRWHAVIRALQTLGVPLDNMDAEVDSNQHAAFHPPDIIGTVTKSGRHSSARVITFATILLPAAYGGIHLTAWSSSFPTPAEGLLWRVSCIGIMTTIPAIASLVVPIKFAIIPIEKTNTGMLIELFLWAIGLVSLLFYAFCRIFIVVESFLSLRSVPVGAYWIPAWMQYIPHA</sequence>
<proteinExistence type="predicted"/>